<evidence type="ECO:0000256" key="1">
    <source>
        <dbReference type="SAM" id="MobiDB-lite"/>
    </source>
</evidence>
<feature type="compositionally biased region" description="Acidic residues" evidence="1">
    <location>
        <begin position="882"/>
        <end position="893"/>
    </location>
</feature>
<reference evidence="5" key="1">
    <citation type="submission" date="2014-01" db="EMBL/GenBank/DDBJ databases">
        <title>The Genome Sequence of Anopheles farauti FAR1 (V2).</title>
        <authorList>
            <consortium name="The Broad Institute Genomics Platform"/>
            <person name="Neafsey D.E."/>
            <person name="Besansky N."/>
            <person name="Howell P."/>
            <person name="Walton C."/>
            <person name="Young S.K."/>
            <person name="Zeng Q."/>
            <person name="Gargeya S."/>
            <person name="Fitzgerald M."/>
            <person name="Haas B."/>
            <person name="Abouelleil A."/>
            <person name="Allen A.W."/>
            <person name="Alvarado L."/>
            <person name="Arachchi H.M."/>
            <person name="Berlin A.M."/>
            <person name="Chapman S.B."/>
            <person name="Gainer-Dewar J."/>
            <person name="Goldberg J."/>
            <person name="Griggs A."/>
            <person name="Gujja S."/>
            <person name="Hansen M."/>
            <person name="Howarth C."/>
            <person name="Imamovic A."/>
            <person name="Ireland A."/>
            <person name="Larimer J."/>
            <person name="McCowan C."/>
            <person name="Murphy C."/>
            <person name="Pearson M."/>
            <person name="Poon T.W."/>
            <person name="Priest M."/>
            <person name="Roberts A."/>
            <person name="Saif S."/>
            <person name="Shea T."/>
            <person name="Sisk P."/>
            <person name="Sykes S."/>
            <person name="Wortman J."/>
            <person name="Nusbaum C."/>
            <person name="Birren B."/>
        </authorList>
    </citation>
    <scope>NUCLEOTIDE SEQUENCE [LARGE SCALE GENOMIC DNA]</scope>
    <source>
        <strain evidence="5">FAR1</strain>
    </source>
</reference>
<proteinExistence type="predicted"/>
<feature type="chain" id="PRO_5008133282" description="Right handed beta helix domain-containing protein" evidence="3">
    <location>
        <begin position="27"/>
        <end position="893"/>
    </location>
</feature>
<dbReference type="STRING" id="69004.A0A182QPK8"/>
<feature type="transmembrane region" description="Helical" evidence="2">
    <location>
        <begin position="521"/>
        <end position="544"/>
    </location>
</feature>
<reference evidence="4" key="2">
    <citation type="submission" date="2020-05" db="UniProtKB">
        <authorList>
            <consortium name="EnsemblMetazoa"/>
        </authorList>
    </citation>
    <scope>IDENTIFICATION</scope>
    <source>
        <strain evidence="4">FAR1</strain>
    </source>
</reference>
<dbReference type="EMBL" id="AXCN02001727">
    <property type="status" value="NOT_ANNOTATED_CDS"/>
    <property type="molecule type" value="Genomic_DNA"/>
</dbReference>
<name>A0A182QPK8_9DIPT</name>
<organism evidence="4 5">
    <name type="scientific">Anopheles farauti</name>
    <dbReference type="NCBI Taxonomy" id="69004"/>
    <lineage>
        <taxon>Eukaryota</taxon>
        <taxon>Metazoa</taxon>
        <taxon>Ecdysozoa</taxon>
        <taxon>Arthropoda</taxon>
        <taxon>Hexapoda</taxon>
        <taxon>Insecta</taxon>
        <taxon>Pterygota</taxon>
        <taxon>Neoptera</taxon>
        <taxon>Endopterygota</taxon>
        <taxon>Diptera</taxon>
        <taxon>Nematocera</taxon>
        <taxon>Culicoidea</taxon>
        <taxon>Culicidae</taxon>
        <taxon>Anophelinae</taxon>
        <taxon>Anopheles</taxon>
    </lineage>
</organism>
<dbReference type="VEuPathDB" id="VectorBase:AFAF014323"/>
<keyword evidence="5" id="KW-1185">Reference proteome</keyword>
<evidence type="ECO:0008006" key="6">
    <source>
        <dbReference type="Google" id="ProtNLM"/>
    </source>
</evidence>
<keyword evidence="3" id="KW-0732">Signal</keyword>
<feature type="compositionally biased region" description="Acidic residues" evidence="1">
    <location>
        <begin position="790"/>
        <end position="805"/>
    </location>
</feature>
<dbReference type="Proteomes" id="UP000075886">
    <property type="component" value="Unassembled WGS sequence"/>
</dbReference>
<keyword evidence="2" id="KW-1133">Transmembrane helix</keyword>
<dbReference type="InterPro" id="IPR032675">
    <property type="entry name" value="LRR_dom_sf"/>
</dbReference>
<feature type="compositionally biased region" description="Polar residues" evidence="1">
    <location>
        <begin position="821"/>
        <end position="833"/>
    </location>
</feature>
<evidence type="ECO:0000256" key="2">
    <source>
        <dbReference type="SAM" id="Phobius"/>
    </source>
</evidence>
<evidence type="ECO:0000256" key="3">
    <source>
        <dbReference type="SAM" id="SignalP"/>
    </source>
</evidence>
<feature type="signal peptide" evidence="3">
    <location>
        <begin position="1"/>
        <end position="26"/>
    </location>
</feature>
<keyword evidence="2" id="KW-0812">Transmembrane</keyword>
<keyword evidence="2" id="KW-0472">Membrane</keyword>
<dbReference type="SUPFAM" id="SSF52058">
    <property type="entry name" value="L domain-like"/>
    <property type="match status" value="1"/>
</dbReference>
<evidence type="ECO:0000313" key="4">
    <source>
        <dbReference type="EnsemblMetazoa" id="AFAF014323-PA"/>
    </source>
</evidence>
<feature type="compositionally biased region" description="Polar residues" evidence="1">
    <location>
        <begin position="554"/>
        <end position="564"/>
    </location>
</feature>
<protein>
    <recommendedName>
        <fullName evidence="6">Right handed beta helix domain-containing protein</fullName>
    </recommendedName>
</protein>
<evidence type="ECO:0000313" key="5">
    <source>
        <dbReference type="Proteomes" id="UP000075886"/>
    </source>
</evidence>
<feature type="region of interest" description="Disordered" evidence="1">
    <location>
        <begin position="779"/>
        <end position="893"/>
    </location>
</feature>
<dbReference type="AlphaFoldDB" id="A0A182QPK8"/>
<accession>A0A182QPK8</accession>
<sequence length="893" mass="98106">MESCQWSTAVAWILILTTATVRQCIANDGVVSVCTDLCTCTNQNFATVNCTFDNSTTSQPNAGRPSGITSGNRFVLDGKLFIPSSATALNIKLIAGGQLAIYKDFFKQNNINHLFIDGSKSRTGAFDTAVEFHDGALCNNNGQFPEILITNVGRLVMHKNVSCGAHLLNITDVKDVVLKTEFLSVDGAEIYINNVNNLHIEKSAFGSSTSSKVQIHRTTIGSLPKLGVSFRLLSFNECNISEIMLHAFQTNEIEHIEFINCNLTNLRQQAFTNWLLSDSIIFRGCYIRSIESQFMYGSGMNMLILDRNKIDEIATNAFTFTSINTFVTDNHVIRTGKEWLHPKDWENVTISGNSFGDFNAIVLNDRKKGGKAANCFFGNNTITKALPDCFTFGQFCLIDAVHFGRECDCTYDEWLQQLFGNARPESSTRTIVSSASCQVEESLRYCFDRSDAPLNDTTSTTTGQVNVQFFLSEFCQKGGSKKCSSYASAEEAHRKPPPLIPVEKIGSLDEANGDGFWSNNITWISIVAVCIAAILLLSFTACIYRRKTRAARETITNQPSSRQGTALRRSTSHTRHPFTTADRRVIGNALVWIRESYGQKVWTEIDTPMQQLLTPSQSGGLVEEQVKVRLIGSILDSLKRHEICGERIVALNDILFRQLGPPVPELVEAAQPDGDANDELGHIYDELQPNRTRTFGGNPAAAPQHVGLLGDYAAPLDHGGVTVVPEGIYSEPVLHDQLLLQRNAGNRNLISPYAIGDATVQRNPAGHEAGNLPDVILLRPGTNTWKPGNVEEELEDDDEDEGGDGEAERKTMLRPVDCVDGSSTGPTYAISTKQLKRPHRGNNTTPPLPTGTGVGDEQPDATDGNRSEHSGSSMQTVRIEDMTVEDGNSDQRL</sequence>
<dbReference type="EnsemblMetazoa" id="AFAF014323-RA">
    <property type="protein sequence ID" value="AFAF014323-PA"/>
    <property type="gene ID" value="AFAF014323"/>
</dbReference>
<dbReference type="Gene3D" id="3.80.10.10">
    <property type="entry name" value="Ribonuclease Inhibitor"/>
    <property type="match status" value="1"/>
</dbReference>
<feature type="region of interest" description="Disordered" evidence="1">
    <location>
        <begin position="553"/>
        <end position="578"/>
    </location>
</feature>